<organism evidence="1">
    <name type="scientific">uncultured Caudovirales phage</name>
    <dbReference type="NCBI Taxonomy" id="2100421"/>
    <lineage>
        <taxon>Viruses</taxon>
        <taxon>Duplodnaviria</taxon>
        <taxon>Heunggongvirae</taxon>
        <taxon>Uroviricota</taxon>
        <taxon>Caudoviricetes</taxon>
        <taxon>Peduoviridae</taxon>
        <taxon>Maltschvirus</taxon>
        <taxon>Maltschvirus maltsch</taxon>
    </lineage>
</organism>
<accession>A0A6J5L7L7</accession>
<reference evidence="1" key="1">
    <citation type="submission" date="2020-04" db="EMBL/GenBank/DDBJ databases">
        <authorList>
            <person name="Chiriac C."/>
            <person name="Salcher M."/>
            <person name="Ghai R."/>
            <person name="Kavagutti S V."/>
        </authorList>
    </citation>
    <scope>NUCLEOTIDE SEQUENCE</scope>
</reference>
<proteinExistence type="predicted"/>
<gene>
    <name evidence="1" type="ORF">UFOVP119_55</name>
</gene>
<dbReference type="EMBL" id="LR796238">
    <property type="protein sequence ID" value="CAB4130431.1"/>
    <property type="molecule type" value="Genomic_DNA"/>
</dbReference>
<name>A0A6J5L7L7_9CAUD</name>
<evidence type="ECO:0000313" key="1">
    <source>
        <dbReference type="EMBL" id="CAB4130431.1"/>
    </source>
</evidence>
<protein>
    <submittedName>
        <fullName evidence="1">Uncharacterized protein</fullName>
    </submittedName>
</protein>
<sequence length="78" mass="8925">MSRRTYPRHRGARQLKQGDGKRMCKVIDCGKPATRRVEIEFSYMRGEDESTDACEAHTELARTDPIRFVGLVPTGAWK</sequence>